<dbReference type="EMBL" id="PGOL01004300">
    <property type="protein sequence ID" value="PKI37812.1"/>
    <property type="molecule type" value="Genomic_DNA"/>
</dbReference>
<dbReference type="Pfam" id="PF05938">
    <property type="entry name" value="Self-incomp_S1"/>
    <property type="match status" value="1"/>
</dbReference>
<dbReference type="GO" id="GO:0060320">
    <property type="term" value="P:rejection of self pollen"/>
    <property type="evidence" value="ECO:0007669"/>
    <property type="project" value="UniProtKB-KW"/>
</dbReference>
<evidence type="ECO:0000256" key="1">
    <source>
        <dbReference type="ARBA" id="ARBA00004613"/>
    </source>
</evidence>
<gene>
    <name evidence="7" type="ORF">CRG98_041762</name>
</gene>
<keyword evidence="5" id="KW-0732">Signal</keyword>
<comment type="subcellular location">
    <subcellularLocation>
        <location evidence="1 6">Secreted</location>
    </subcellularLocation>
</comment>
<accession>A0A2I0I1J5</accession>
<keyword evidence="3 6" id="KW-0713">Self-incompatibility</keyword>
<dbReference type="AlphaFoldDB" id="A0A2I0I1J5"/>
<evidence type="ECO:0000313" key="7">
    <source>
        <dbReference type="EMBL" id="PKI37812.1"/>
    </source>
</evidence>
<dbReference type="InterPro" id="IPR010264">
    <property type="entry name" value="Self-incomp_S1"/>
</dbReference>
<dbReference type="GO" id="GO:0005576">
    <property type="term" value="C:extracellular region"/>
    <property type="evidence" value="ECO:0007669"/>
    <property type="project" value="UniProtKB-SubCell"/>
</dbReference>
<organism evidence="7 8">
    <name type="scientific">Punica granatum</name>
    <name type="common">Pomegranate</name>
    <dbReference type="NCBI Taxonomy" id="22663"/>
    <lineage>
        <taxon>Eukaryota</taxon>
        <taxon>Viridiplantae</taxon>
        <taxon>Streptophyta</taxon>
        <taxon>Embryophyta</taxon>
        <taxon>Tracheophyta</taxon>
        <taxon>Spermatophyta</taxon>
        <taxon>Magnoliopsida</taxon>
        <taxon>eudicotyledons</taxon>
        <taxon>Gunneridae</taxon>
        <taxon>Pentapetalae</taxon>
        <taxon>rosids</taxon>
        <taxon>malvids</taxon>
        <taxon>Myrtales</taxon>
        <taxon>Lythraceae</taxon>
        <taxon>Punica</taxon>
    </lineage>
</organism>
<evidence type="ECO:0000256" key="4">
    <source>
        <dbReference type="ARBA" id="ARBA00022525"/>
    </source>
</evidence>
<reference evidence="7 8" key="1">
    <citation type="submission" date="2017-11" db="EMBL/GenBank/DDBJ databases">
        <title>De-novo sequencing of pomegranate (Punica granatum L.) genome.</title>
        <authorList>
            <person name="Akparov Z."/>
            <person name="Amiraslanov A."/>
            <person name="Hajiyeva S."/>
            <person name="Abbasov M."/>
            <person name="Kaur K."/>
            <person name="Hamwieh A."/>
            <person name="Solovyev V."/>
            <person name="Salamov A."/>
            <person name="Braich B."/>
            <person name="Kosarev P."/>
            <person name="Mahmoud A."/>
            <person name="Hajiyev E."/>
            <person name="Babayeva S."/>
            <person name="Izzatullayeva V."/>
            <person name="Mammadov A."/>
            <person name="Mammadov A."/>
            <person name="Sharifova S."/>
            <person name="Ojaghi J."/>
            <person name="Eynullazada K."/>
            <person name="Bayramov B."/>
            <person name="Abdulazimova A."/>
            <person name="Shahmuradov I."/>
        </authorList>
    </citation>
    <scope>NUCLEOTIDE SEQUENCE [LARGE SCALE GENOMIC DNA]</scope>
    <source>
        <strain evidence="8">cv. AG2017</strain>
        <tissue evidence="7">Leaf</tissue>
    </source>
</reference>
<comment type="similarity">
    <text evidence="2 6">Belongs to the plant self-incompatibility (S1) protein family.</text>
</comment>
<evidence type="ECO:0000256" key="3">
    <source>
        <dbReference type="ARBA" id="ARBA00022471"/>
    </source>
</evidence>
<dbReference type="STRING" id="22663.A0A2I0I1J5"/>
<evidence type="ECO:0000256" key="2">
    <source>
        <dbReference type="ARBA" id="ARBA00005581"/>
    </source>
</evidence>
<keyword evidence="4 6" id="KW-0964">Secreted</keyword>
<sequence>MTPYPFRFIIRSGCLVVWPEATGFSFTRRKAKVDIFNYLPNGATFQIHCKSKNNDLGVHVIGPGQKYELSFTPNIWGRTLFFCGVSWSGGHFVFDIYRDRRDNMDRCKHYCRWHVTKDAVIGFREDGPNADIVIPWNK</sequence>
<dbReference type="Proteomes" id="UP000233551">
    <property type="component" value="Unassembled WGS sequence"/>
</dbReference>
<dbReference type="PANTHER" id="PTHR31232:SF43">
    <property type="entry name" value="S-PROTEIN HOMOLOG 29-RELATED"/>
    <property type="match status" value="1"/>
</dbReference>
<keyword evidence="8" id="KW-1185">Reference proteome</keyword>
<name>A0A2I0I1J5_PUNGR</name>
<evidence type="ECO:0000313" key="8">
    <source>
        <dbReference type="Proteomes" id="UP000233551"/>
    </source>
</evidence>
<evidence type="ECO:0000256" key="6">
    <source>
        <dbReference type="RuleBase" id="RU367044"/>
    </source>
</evidence>
<evidence type="ECO:0000256" key="5">
    <source>
        <dbReference type="ARBA" id="ARBA00022729"/>
    </source>
</evidence>
<proteinExistence type="inferred from homology"/>
<comment type="caution">
    <text evidence="7">The sequence shown here is derived from an EMBL/GenBank/DDBJ whole genome shotgun (WGS) entry which is preliminary data.</text>
</comment>
<dbReference type="PANTHER" id="PTHR31232">
    <property type="match status" value="1"/>
</dbReference>
<protein>
    <recommendedName>
        <fullName evidence="6">S-protein homolog</fullName>
    </recommendedName>
</protein>